<dbReference type="RefSeq" id="WP_272461404.1">
    <property type="nucleotide sequence ID" value="NZ_JAPFQL010000019.1"/>
</dbReference>
<gene>
    <name evidence="1" type="ORF">OO014_06125</name>
</gene>
<organism evidence="1 2">
    <name type="scientific">Intrasporangium calvum</name>
    <dbReference type="NCBI Taxonomy" id="53358"/>
    <lineage>
        <taxon>Bacteria</taxon>
        <taxon>Bacillati</taxon>
        <taxon>Actinomycetota</taxon>
        <taxon>Actinomycetes</taxon>
        <taxon>Micrococcales</taxon>
        <taxon>Intrasporangiaceae</taxon>
        <taxon>Intrasporangium</taxon>
    </lineage>
</organism>
<comment type="caution">
    <text evidence="1">The sequence shown here is derived from an EMBL/GenBank/DDBJ whole genome shotgun (WGS) entry which is preliminary data.</text>
</comment>
<name>A0ABT5GF47_9MICO</name>
<sequence>MSTESMEWLNKNVLIGFTEERGTAWHYRKSDQGTEPNHYPGSIPLGDVERRLFHWDPDEADLYADLGLTMAKAHGHKAIVRSDTGEVLGIVSASYTVHPYRSWLLDNVSGLLGDSAGIGSAGLLKNGARAWVQVEVPETVKTREGVDFRPFLTATTTLDGSASTTYLTGAQVVVCDNTLNAALKDENAAKLRIRHTKHSWFDVHDAREALDLLHVTKDAFEAHVREQCAIKVSEAEWHQFLLAHFPLKDEDRFPKHPNLEARRTVDYLWRKDPRVEPWRGTAYGVIAAVNTFQHHYAAGQPRAQRSRAERNALRAATGGFDKIDAKVLKTLSSIQSP</sequence>
<dbReference type="InterPro" id="IPR026325">
    <property type="entry name" value="DUF932"/>
</dbReference>
<reference evidence="1 2" key="1">
    <citation type="submission" date="2022-11" db="EMBL/GenBank/DDBJ databases">
        <title>Anaerobic phenanthrene biodegradation by a DNRA strain PheN6.</title>
        <authorList>
            <person name="Zhang Z."/>
        </authorList>
    </citation>
    <scope>NUCLEOTIDE SEQUENCE [LARGE SCALE GENOMIC DNA]</scope>
    <source>
        <strain evidence="1 2">PheN6</strain>
    </source>
</reference>
<proteinExistence type="predicted"/>
<dbReference type="InterPro" id="IPR017686">
    <property type="entry name" value="Phg/plasmid-like_prot"/>
</dbReference>
<evidence type="ECO:0000313" key="1">
    <source>
        <dbReference type="EMBL" id="MDC5696829.1"/>
    </source>
</evidence>
<evidence type="ECO:0000313" key="2">
    <source>
        <dbReference type="Proteomes" id="UP001150259"/>
    </source>
</evidence>
<dbReference type="Proteomes" id="UP001150259">
    <property type="component" value="Unassembled WGS sequence"/>
</dbReference>
<dbReference type="Pfam" id="PF06067">
    <property type="entry name" value="DUF932"/>
    <property type="match status" value="1"/>
</dbReference>
<dbReference type="NCBIfam" id="TIGR03299">
    <property type="entry name" value="LGT_TIGR03299"/>
    <property type="match status" value="1"/>
</dbReference>
<dbReference type="EMBL" id="JAPFQL010000019">
    <property type="protein sequence ID" value="MDC5696829.1"/>
    <property type="molecule type" value="Genomic_DNA"/>
</dbReference>
<protein>
    <submittedName>
        <fullName evidence="1">DUF932 domain-containing protein</fullName>
    </submittedName>
</protein>
<accession>A0ABT5GF47</accession>
<keyword evidence="2" id="KW-1185">Reference proteome</keyword>